<keyword evidence="2" id="KW-0597">Phosphoprotein</keyword>
<sequence length="201" mass="20783">MIRVLLADDEELIRLALAALLDLEPDIEVVAHAADGRAALAAALAHRPDVAVLDLEMPPPGGVAVAAELARALPACAPVILTGHGRPAQLRPALAAGARGFLAKGAPGGALADVIRRVHSGARYVDPALAADALTLPECPLTPRELETLRLAELGTPVAVIARRTHLAAGTVRNHLSACVQKLGAADRAEAVRRAREAGWL</sequence>
<dbReference type="InterPro" id="IPR000792">
    <property type="entry name" value="Tscrpt_reg_LuxR_C"/>
</dbReference>
<dbReference type="PANTHER" id="PTHR43214">
    <property type="entry name" value="TWO-COMPONENT RESPONSE REGULATOR"/>
    <property type="match status" value="1"/>
</dbReference>
<dbReference type="PROSITE" id="PS50043">
    <property type="entry name" value="HTH_LUXR_2"/>
    <property type="match status" value="1"/>
</dbReference>
<dbReference type="SUPFAM" id="SSF46894">
    <property type="entry name" value="C-terminal effector domain of the bipartite response regulators"/>
    <property type="match status" value="1"/>
</dbReference>
<dbReference type="GO" id="GO:0003677">
    <property type="term" value="F:DNA binding"/>
    <property type="evidence" value="ECO:0007669"/>
    <property type="project" value="UniProtKB-KW"/>
</dbReference>
<reference evidence="6" key="1">
    <citation type="submission" date="2016-06" db="EMBL/GenBank/DDBJ databases">
        <authorList>
            <person name="Varghese N."/>
            <person name="Submissions Spin"/>
        </authorList>
    </citation>
    <scope>NUCLEOTIDE SEQUENCE [LARGE SCALE GENOMIC DNA]</scope>
    <source>
        <strain evidence="6">DSM 45794</strain>
    </source>
</reference>
<dbReference type="GO" id="GO:0000160">
    <property type="term" value="P:phosphorelay signal transduction system"/>
    <property type="evidence" value="ECO:0007669"/>
    <property type="project" value="InterPro"/>
</dbReference>
<dbReference type="PRINTS" id="PR00038">
    <property type="entry name" value="HTHLUXR"/>
</dbReference>
<dbReference type="SMART" id="SM00421">
    <property type="entry name" value="HTH_LUXR"/>
    <property type="match status" value="1"/>
</dbReference>
<dbReference type="OrthoDB" id="9808843at2"/>
<dbReference type="CDD" id="cd06170">
    <property type="entry name" value="LuxR_C_like"/>
    <property type="match status" value="1"/>
</dbReference>
<protein>
    <submittedName>
        <fullName evidence="5">Two component transcriptional regulator, LuxR family</fullName>
    </submittedName>
</protein>
<dbReference type="SMART" id="SM00448">
    <property type="entry name" value="REC"/>
    <property type="match status" value="1"/>
</dbReference>
<dbReference type="Pfam" id="PF00072">
    <property type="entry name" value="Response_reg"/>
    <property type="match status" value="1"/>
</dbReference>
<feature type="modified residue" description="4-aspartylphosphate" evidence="2">
    <location>
        <position position="54"/>
    </location>
</feature>
<evidence type="ECO:0000313" key="6">
    <source>
        <dbReference type="Proteomes" id="UP000199558"/>
    </source>
</evidence>
<keyword evidence="6" id="KW-1185">Reference proteome</keyword>
<keyword evidence="1" id="KW-0238">DNA-binding</keyword>
<gene>
    <name evidence="5" type="ORF">GA0070622_3407</name>
</gene>
<evidence type="ECO:0000259" key="3">
    <source>
        <dbReference type="PROSITE" id="PS50043"/>
    </source>
</evidence>
<dbReference type="Gene3D" id="3.40.50.2300">
    <property type="match status" value="1"/>
</dbReference>
<dbReference type="EMBL" id="FLRH01000003">
    <property type="protein sequence ID" value="SBT66387.1"/>
    <property type="molecule type" value="Genomic_DNA"/>
</dbReference>
<organism evidence="5 6">
    <name type="scientific">Micromonospora sediminicola</name>
    <dbReference type="NCBI Taxonomy" id="946078"/>
    <lineage>
        <taxon>Bacteria</taxon>
        <taxon>Bacillati</taxon>
        <taxon>Actinomycetota</taxon>
        <taxon>Actinomycetes</taxon>
        <taxon>Micromonosporales</taxon>
        <taxon>Micromonosporaceae</taxon>
        <taxon>Micromonospora</taxon>
    </lineage>
</organism>
<dbReference type="InterPro" id="IPR016032">
    <property type="entry name" value="Sig_transdc_resp-reg_C-effctor"/>
</dbReference>
<dbReference type="AlphaFoldDB" id="A0A1A9BBW9"/>
<evidence type="ECO:0000313" key="5">
    <source>
        <dbReference type="EMBL" id="SBT66387.1"/>
    </source>
</evidence>
<feature type="domain" description="HTH luxR-type" evidence="3">
    <location>
        <begin position="133"/>
        <end position="199"/>
    </location>
</feature>
<dbReference type="InterPro" id="IPR001789">
    <property type="entry name" value="Sig_transdc_resp-reg_receiver"/>
</dbReference>
<dbReference type="InterPro" id="IPR039420">
    <property type="entry name" value="WalR-like"/>
</dbReference>
<dbReference type="SUPFAM" id="SSF52172">
    <property type="entry name" value="CheY-like"/>
    <property type="match status" value="1"/>
</dbReference>
<dbReference type="Pfam" id="PF00196">
    <property type="entry name" value="GerE"/>
    <property type="match status" value="1"/>
</dbReference>
<feature type="domain" description="Response regulatory" evidence="4">
    <location>
        <begin position="3"/>
        <end position="119"/>
    </location>
</feature>
<dbReference type="PROSITE" id="PS50110">
    <property type="entry name" value="RESPONSE_REGULATORY"/>
    <property type="match status" value="1"/>
</dbReference>
<evidence type="ECO:0000256" key="1">
    <source>
        <dbReference type="ARBA" id="ARBA00023125"/>
    </source>
</evidence>
<dbReference type="Proteomes" id="UP000199558">
    <property type="component" value="Unassembled WGS sequence"/>
</dbReference>
<accession>A0A1A9BBW9</accession>
<dbReference type="STRING" id="946078.GA0070622_3407"/>
<dbReference type="InterPro" id="IPR011006">
    <property type="entry name" value="CheY-like_superfamily"/>
</dbReference>
<name>A0A1A9BBW9_9ACTN</name>
<dbReference type="PANTHER" id="PTHR43214:SF42">
    <property type="entry name" value="TRANSCRIPTIONAL REGULATORY PROTEIN DESR"/>
    <property type="match status" value="1"/>
</dbReference>
<dbReference type="GO" id="GO:0006355">
    <property type="term" value="P:regulation of DNA-templated transcription"/>
    <property type="evidence" value="ECO:0007669"/>
    <property type="project" value="InterPro"/>
</dbReference>
<evidence type="ECO:0000259" key="4">
    <source>
        <dbReference type="PROSITE" id="PS50110"/>
    </source>
</evidence>
<proteinExistence type="predicted"/>
<dbReference type="RefSeq" id="WP_091574184.1">
    <property type="nucleotide sequence ID" value="NZ_FLRH01000003.1"/>
</dbReference>
<evidence type="ECO:0000256" key="2">
    <source>
        <dbReference type="PROSITE-ProRule" id="PRU00169"/>
    </source>
</evidence>